<comment type="caution">
    <text evidence="2">The sequence shown here is derived from an EMBL/GenBank/DDBJ whole genome shotgun (WGS) entry which is preliminary data.</text>
</comment>
<dbReference type="GO" id="GO:0010181">
    <property type="term" value="F:FMN binding"/>
    <property type="evidence" value="ECO:0007669"/>
    <property type="project" value="InterPro"/>
</dbReference>
<dbReference type="PANTHER" id="PTHR39201:SF1">
    <property type="entry name" value="FLAVODOXIN-LIKE DOMAIN-CONTAINING PROTEIN"/>
    <property type="match status" value="1"/>
</dbReference>
<accession>A0A484F9E3</accession>
<dbReference type="SUPFAM" id="SSF52218">
    <property type="entry name" value="Flavoproteins"/>
    <property type="match status" value="1"/>
</dbReference>
<dbReference type="OrthoDB" id="73155at2157"/>
<feature type="domain" description="Flavodoxin-like" evidence="1">
    <location>
        <begin position="9"/>
        <end position="164"/>
    </location>
</feature>
<sequence>MSQKMNPKILIAYYSWAGNTKKIAEQIQSETDGTLFEIIPETAYPKDYNETVQQAKKEIADGFKPALKTKIDDVDSYDIVFIGSPNWWSTNAPPIDTFLADNDLSGKTVVPFCTHGGGGQARTAADVAKKCPNSTVLEGFCVSQNGIEKAKVDVSKWLKKIGVI</sequence>
<dbReference type="Proteomes" id="UP000294855">
    <property type="component" value="Unassembled WGS sequence"/>
</dbReference>
<keyword evidence="3" id="KW-1185">Reference proteome</keyword>
<evidence type="ECO:0000313" key="2">
    <source>
        <dbReference type="EMBL" id="TDQ71267.1"/>
    </source>
</evidence>
<dbReference type="Pfam" id="PF12682">
    <property type="entry name" value="Flavodoxin_4"/>
    <property type="match status" value="1"/>
</dbReference>
<evidence type="ECO:0000259" key="1">
    <source>
        <dbReference type="PROSITE" id="PS50902"/>
    </source>
</evidence>
<dbReference type="InterPro" id="IPR029039">
    <property type="entry name" value="Flavoprotein-like_sf"/>
</dbReference>
<reference evidence="2 3" key="1">
    <citation type="submission" date="2019-03" db="EMBL/GenBank/DDBJ databases">
        <title>Genomic Encyclopedia of Type Strains, Phase IV (KMG-IV): sequencing the most valuable type-strain genomes for metagenomic binning, comparative biology and taxonomic classification.</title>
        <authorList>
            <person name="Goeker M."/>
        </authorList>
    </citation>
    <scope>NUCLEOTIDE SEQUENCE [LARGE SCALE GENOMIC DNA]</scope>
    <source>
        <strain evidence="2 3">DSM 13328</strain>
    </source>
</reference>
<dbReference type="PROSITE" id="PS50902">
    <property type="entry name" value="FLAVODOXIN_LIKE"/>
    <property type="match status" value="1"/>
</dbReference>
<dbReference type="PANTHER" id="PTHR39201">
    <property type="entry name" value="EXPORTED PROTEIN-RELATED"/>
    <property type="match status" value="1"/>
</dbReference>
<organism evidence="2 3">
    <name type="scientific">Methanimicrococcus blatticola</name>
    <dbReference type="NCBI Taxonomy" id="91560"/>
    <lineage>
        <taxon>Archaea</taxon>
        <taxon>Methanobacteriati</taxon>
        <taxon>Methanobacteriota</taxon>
        <taxon>Stenosarchaea group</taxon>
        <taxon>Methanomicrobia</taxon>
        <taxon>Methanosarcinales</taxon>
        <taxon>Methanosarcinaceae</taxon>
        <taxon>Methanimicrococcus</taxon>
    </lineage>
</organism>
<dbReference type="AlphaFoldDB" id="A0A484F9E3"/>
<dbReference type="InterPro" id="IPR008254">
    <property type="entry name" value="Flavodoxin/NO_synth"/>
</dbReference>
<dbReference type="EMBL" id="SNYS01000005">
    <property type="protein sequence ID" value="TDQ71267.1"/>
    <property type="molecule type" value="Genomic_DNA"/>
</dbReference>
<dbReference type="Gene3D" id="3.40.50.360">
    <property type="match status" value="1"/>
</dbReference>
<dbReference type="RefSeq" id="WP_208107038.1">
    <property type="nucleotide sequence ID" value="NZ_JAHDUW010000001.1"/>
</dbReference>
<protein>
    <submittedName>
        <fullName evidence="2">Flavodoxin</fullName>
    </submittedName>
</protein>
<name>A0A484F9E3_9EURY</name>
<proteinExistence type="predicted"/>
<gene>
    <name evidence="2" type="ORF">C7391_0374</name>
</gene>
<evidence type="ECO:0000313" key="3">
    <source>
        <dbReference type="Proteomes" id="UP000294855"/>
    </source>
</evidence>